<keyword evidence="6 7" id="KW-0472">Membrane</keyword>
<keyword evidence="3 7" id="KW-0812">Transmembrane</keyword>
<sequence>MVRHHHRTPTFPLAHRARQKPRRMPLVLRFIKGSIHLDIAVALILHALWSALVVYLDRTTTMNLRLPGSITSSLSIVVGLLLVFRNQSSYYRFWSGQEHLTTICASVRNLTRSFLTCSYVNGKAEPGQAERADVEGSVHVLLAIVYATKNTLRFEWGVAGNRAGGDLGSDIPGSIRDDVACLLPSRMRQAFEHQGLGLPIQLTIAVEGFIKRGHDRGWFHSPQASQLTAQLNGLVAAYSAMETIRLTPLPVAYQIHTKQVLALFGGVLPFAFLEVLGWWTILVVGLINFTLYGIEAIAEQLEEPFGYDRNDIKMENVLEDLRLEVDTLVHQWRIRGPMFARVYSGDAALI</sequence>
<evidence type="ECO:0000256" key="5">
    <source>
        <dbReference type="ARBA" id="ARBA00023065"/>
    </source>
</evidence>
<dbReference type="GeneID" id="95974320"/>
<evidence type="ECO:0000313" key="9">
    <source>
        <dbReference type="Proteomes" id="UP001562354"/>
    </source>
</evidence>
<gene>
    <name evidence="8" type="ORF">AAFC00_000617</name>
</gene>
<evidence type="ECO:0000256" key="2">
    <source>
        <dbReference type="ARBA" id="ARBA00022448"/>
    </source>
</evidence>
<feature type="transmembrane region" description="Helical" evidence="7">
    <location>
        <begin position="26"/>
        <end position="52"/>
    </location>
</feature>
<dbReference type="EMBL" id="JBFMKM010000009">
    <property type="protein sequence ID" value="KAL1304194.1"/>
    <property type="molecule type" value="Genomic_DNA"/>
</dbReference>
<dbReference type="PANTHER" id="PTHR33281">
    <property type="entry name" value="UPF0187 PROTEIN YNEE"/>
    <property type="match status" value="1"/>
</dbReference>
<evidence type="ECO:0000256" key="7">
    <source>
        <dbReference type="SAM" id="Phobius"/>
    </source>
</evidence>
<protein>
    <recommendedName>
        <fullName evidence="10">Bestrophin</fullName>
    </recommendedName>
</protein>
<comment type="caution">
    <text evidence="8">The sequence shown here is derived from an EMBL/GenBank/DDBJ whole genome shotgun (WGS) entry which is preliminary data.</text>
</comment>
<keyword evidence="2" id="KW-0813">Transport</keyword>
<proteinExistence type="predicted"/>
<accession>A0ABR3PDI9</accession>
<organism evidence="8 9">
    <name type="scientific">Neodothiora populina</name>
    <dbReference type="NCBI Taxonomy" id="2781224"/>
    <lineage>
        <taxon>Eukaryota</taxon>
        <taxon>Fungi</taxon>
        <taxon>Dikarya</taxon>
        <taxon>Ascomycota</taxon>
        <taxon>Pezizomycotina</taxon>
        <taxon>Dothideomycetes</taxon>
        <taxon>Dothideomycetidae</taxon>
        <taxon>Dothideales</taxon>
        <taxon>Dothioraceae</taxon>
        <taxon>Neodothiora</taxon>
    </lineage>
</organism>
<reference evidence="8 9" key="1">
    <citation type="submission" date="2024-07" db="EMBL/GenBank/DDBJ databases">
        <title>Draft sequence of the Neodothiora populina.</title>
        <authorList>
            <person name="Drown D.D."/>
            <person name="Schuette U.S."/>
            <person name="Buechlein A.B."/>
            <person name="Rusch D.R."/>
            <person name="Winton L.W."/>
            <person name="Adams G.A."/>
        </authorList>
    </citation>
    <scope>NUCLEOTIDE SEQUENCE [LARGE SCALE GENOMIC DNA]</scope>
    <source>
        <strain evidence="8 9">CPC 39397</strain>
    </source>
</reference>
<dbReference type="Pfam" id="PF25539">
    <property type="entry name" value="Bestrophin_2"/>
    <property type="match status" value="1"/>
</dbReference>
<feature type="transmembrane region" description="Helical" evidence="7">
    <location>
        <begin position="260"/>
        <end position="281"/>
    </location>
</feature>
<evidence type="ECO:0000313" key="8">
    <source>
        <dbReference type="EMBL" id="KAL1304194.1"/>
    </source>
</evidence>
<evidence type="ECO:0000256" key="3">
    <source>
        <dbReference type="ARBA" id="ARBA00022692"/>
    </source>
</evidence>
<comment type="subcellular location">
    <subcellularLocation>
        <location evidence="1">Membrane</location>
        <topology evidence="1">Multi-pass membrane protein</topology>
    </subcellularLocation>
</comment>
<keyword evidence="9" id="KW-1185">Reference proteome</keyword>
<dbReference type="PANTHER" id="PTHR33281:SF16">
    <property type="match status" value="1"/>
</dbReference>
<name>A0ABR3PDI9_9PEZI</name>
<evidence type="ECO:0000256" key="4">
    <source>
        <dbReference type="ARBA" id="ARBA00022989"/>
    </source>
</evidence>
<keyword evidence="4 7" id="KW-1133">Transmembrane helix</keyword>
<evidence type="ECO:0000256" key="1">
    <source>
        <dbReference type="ARBA" id="ARBA00004141"/>
    </source>
</evidence>
<feature type="transmembrane region" description="Helical" evidence="7">
    <location>
        <begin position="64"/>
        <end position="84"/>
    </location>
</feature>
<evidence type="ECO:0008006" key="10">
    <source>
        <dbReference type="Google" id="ProtNLM"/>
    </source>
</evidence>
<dbReference type="InterPro" id="IPR044669">
    <property type="entry name" value="YneE/VCCN1/2-like"/>
</dbReference>
<evidence type="ECO:0000256" key="6">
    <source>
        <dbReference type="ARBA" id="ARBA00023136"/>
    </source>
</evidence>
<dbReference type="RefSeq" id="XP_069200469.1">
    <property type="nucleotide sequence ID" value="XM_069346145.1"/>
</dbReference>
<dbReference type="Proteomes" id="UP001562354">
    <property type="component" value="Unassembled WGS sequence"/>
</dbReference>
<keyword evidence="5" id="KW-0406">Ion transport</keyword>